<keyword evidence="2" id="KW-1185">Reference proteome</keyword>
<protein>
    <submittedName>
        <fullName evidence="1">Uncharacterized protein</fullName>
    </submittedName>
</protein>
<evidence type="ECO:0000313" key="1">
    <source>
        <dbReference type="EMBL" id="GLQ86871.1"/>
    </source>
</evidence>
<name>A0ABQ5X872_9GAMM</name>
<evidence type="ECO:0000313" key="2">
    <source>
        <dbReference type="Proteomes" id="UP001156627"/>
    </source>
</evidence>
<dbReference type="EMBL" id="BSOA01000003">
    <property type="protein sequence ID" value="GLQ86871.1"/>
    <property type="molecule type" value="Genomic_DNA"/>
</dbReference>
<proteinExistence type="predicted"/>
<dbReference type="RefSeq" id="WP_284330295.1">
    <property type="nucleotide sequence ID" value="NZ_BSOA01000003.1"/>
</dbReference>
<comment type="caution">
    <text evidence="1">The sequence shown here is derived from an EMBL/GenBank/DDBJ whole genome shotgun (WGS) entry which is preliminary data.</text>
</comment>
<organism evidence="1 2">
    <name type="scientific">Dyella flagellata</name>
    <dbReference type="NCBI Taxonomy" id="1867833"/>
    <lineage>
        <taxon>Bacteria</taxon>
        <taxon>Pseudomonadati</taxon>
        <taxon>Pseudomonadota</taxon>
        <taxon>Gammaproteobacteria</taxon>
        <taxon>Lysobacterales</taxon>
        <taxon>Rhodanobacteraceae</taxon>
        <taxon>Dyella</taxon>
    </lineage>
</organism>
<reference evidence="2" key="1">
    <citation type="journal article" date="2019" name="Int. J. Syst. Evol. Microbiol.">
        <title>The Global Catalogue of Microorganisms (GCM) 10K type strain sequencing project: providing services to taxonomists for standard genome sequencing and annotation.</title>
        <authorList>
            <consortium name="The Broad Institute Genomics Platform"/>
            <consortium name="The Broad Institute Genome Sequencing Center for Infectious Disease"/>
            <person name="Wu L."/>
            <person name="Ma J."/>
        </authorList>
    </citation>
    <scope>NUCLEOTIDE SEQUENCE [LARGE SCALE GENOMIC DNA]</scope>
    <source>
        <strain evidence="2">NBRC 111981</strain>
    </source>
</reference>
<gene>
    <name evidence="1" type="ORF">GCM10007898_04370</name>
</gene>
<dbReference type="Proteomes" id="UP001156627">
    <property type="component" value="Unassembled WGS sequence"/>
</dbReference>
<sequence length="58" mass="5769">MNFETLLLRGLFGTCVLACGLMLLAMVTARPASALVTPAHSIAAATAIVSASHAGKAG</sequence>
<accession>A0ABQ5X872</accession>